<feature type="signal peptide" evidence="1">
    <location>
        <begin position="1"/>
        <end position="25"/>
    </location>
</feature>
<name>A0A9P0G693_BEMTA</name>
<organism evidence="2 3">
    <name type="scientific">Bemisia tabaci</name>
    <name type="common">Sweetpotato whitefly</name>
    <name type="synonym">Aleurodes tabaci</name>
    <dbReference type="NCBI Taxonomy" id="7038"/>
    <lineage>
        <taxon>Eukaryota</taxon>
        <taxon>Metazoa</taxon>
        <taxon>Ecdysozoa</taxon>
        <taxon>Arthropoda</taxon>
        <taxon>Hexapoda</taxon>
        <taxon>Insecta</taxon>
        <taxon>Pterygota</taxon>
        <taxon>Neoptera</taxon>
        <taxon>Paraneoptera</taxon>
        <taxon>Hemiptera</taxon>
        <taxon>Sternorrhyncha</taxon>
        <taxon>Aleyrodoidea</taxon>
        <taxon>Aleyrodidae</taxon>
        <taxon>Aleyrodinae</taxon>
        <taxon>Bemisia</taxon>
    </lineage>
</organism>
<evidence type="ECO:0000256" key="1">
    <source>
        <dbReference type="SAM" id="SignalP"/>
    </source>
</evidence>
<keyword evidence="3" id="KW-1185">Reference proteome</keyword>
<dbReference type="KEGG" id="btab:109037659"/>
<evidence type="ECO:0000313" key="2">
    <source>
        <dbReference type="EMBL" id="CAH0778120.1"/>
    </source>
</evidence>
<sequence length="160" mass="18780">MDSLRFFMLTLFIIFLRSQKEFVLAGRGKREVRFTERQNPWIAALMKFEKNDPCKQYSIWDGSAYKTKQQADIHCITAKNAYADLPDRYKRNRCKNPRQAACYRKTQYKYRCGFIVDAPSVGGWIGCATRSSQEGVFIRLKTCIKYLDLNPPTWDDPRLN</sequence>
<keyword evidence="1" id="KW-0732">Signal</keyword>
<evidence type="ECO:0000313" key="3">
    <source>
        <dbReference type="Proteomes" id="UP001152759"/>
    </source>
</evidence>
<proteinExistence type="predicted"/>
<feature type="chain" id="PRO_5040113461" description="Seminal fluid protein" evidence="1">
    <location>
        <begin position="26"/>
        <end position="160"/>
    </location>
</feature>
<dbReference type="Proteomes" id="UP001152759">
    <property type="component" value="Chromosome 9"/>
</dbReference>
<protein>
    <recommendedName>
        <fullName evidence="4">Seminal fluid protein</fullName>
    </recommendedName>
</protein>
<evidence type="ECO:0008006" key="4">
    <source>
        <dbReference type="Google" id="ProtNLM"/>
    </source>
</evidence>
<reference evidence="2" key="1">
    <citation type="submission" date="2021-12" db="EMBL/GenBank/DDBJ databases">
        <authorList>
            <person name="King R."/>
        </authorList>
    </citation>
    <scope>NUCLEOTIDE SEQUENCE</scope>
</reference>
<dbReference type="AlphaFoldDB" id="A0A9P0G693"/>
<gene>
    <name evidence="2" type="ORF">BEMITA_LOCUS13977</name>
</gene>
<dbReference type="EMBL" id="OU963870">
    <property type="protein sequence ID" value="CAH0778120.1"/>
    <property type="molecule type" value="Genomic_DNA"/>
</dbReference>
<accession>A0A9P0G693</accession>